<sequence>MNARTVAMLAGLLGALACAKPEAATLQVRAGERIGDAIERASAGDVIEIERGRYVENLRIDKPLTLLGAEGVSVSGDGHGDVIRVASPDVRIEKLIVRDGGGDLGQQNAGIYLQPGSHRAIVRECVFANVLFGLWIEKADDVLIERNLVTGMRHRLSSQRGNGIQLYNSQRARILHNQISFTRDGIYVDVSHDARFIGNEIHHVRYGSHYMNSYRNVWQGNDSHDNLGGLALMEVRDIQVIGNRTWNNADHGIMLRTLQDSTIADNISVGNARGLFVYDAEYNVLRGNLVAGNRVGMHLWAGSYHNEVDGNDFIHNGEQVRYVASRDVQWGRGGGNFWSNYLGWDQDGDARGDVPFEASDAVDRMVTRYPFVKLLDNSPVMQTLKMIARQFPVMRVATIVDEKPAMRPHHADWAQWLERGKPRGESP</sequence>
<feature type="domain" description="Carbohydrate-binding/sugar hydrolysis" evidence="5">
    <location>
        <begin position="41"/>
        <end position="189"/>
    </location>
</feature>
<name>A0ABP9L8B5_9GAMM</name>
<keyword evidence="4" id="KW-0732">Signal</keyword>
<dbReference type="NCBIfam" id="TIGR03804">
    <property type="entry name" value="para_beta_helix"/>
    <property type="match status" value="1"/>
</dbReference>
<evidence type="ECO:0000256" key="1">
    <source>
        <dbReference type="ARBA" id="ARBA00004906"/>
    </source>
</evidence>
<dbReference type="Gene3D" id="2.160.20.10">
    <property type="entry name" value="Single-stranded right-handed beta-helix, Pectin lyase-like"/>
    <property type="match status" value="2"/>
</dbReference>
<dbReference type="InterPro" id="IPR007742">
    <property type="entry name" value="NosD_dom"/>
</dbReference>
<dbReference type="Pfam" id="PF05048">
    <property type="entry name" value="NosD"/>
    <property type="match status" value="1"/>
</dbReference>
<keyword evidence="3" id="KW-0833">Ubl conjugation pathway</keyword>
<protein>
    <submittedName>
        <fullName evidence="6">Nitrous oxide reductase family maturation protein NosD</fullName>
    </submittedName>
</protein>
<dbReference type="InterPro" id="IPR022441">
    <property type="entry name" value="Para_beta_helix_rpt-2"/>
</dbReference>
<feature type="chain" id="PRO_5047087546" evidence="4">
    <location>
        <begin position="20"/>
        <end position="427"/>
    </location>
</feature>
<dbReference type="NCBIfam" id="TIGR04247">
    <property type="entry name" value="NosD_copper_fam"/>
    <property type="match status" value="1"/>
</dbReference>
<reference evidence="7" key="1">
    <citation type="journal article" date="2019" name="Int. J. Syst. Evol. Microbiol.">
        <title>The Global Catalogue of Microorganisms (GCM) 10K type strain sequencing project: providing services to taxonomists for standard genome sequencing and annotation.</title>
        <authorList>
            <consortium name="The Broad Institute Genomics Platform"/>
            <consortium name="The Broad Institute Genome Sequencing Center for Infectious Disease"/>
            <person name="Wu L."/>
            <person name="Ma J."/>
        </authorList>
    </citation>
    <scope>NUCLEOTIDE SEQUENCE [LARGE SCALE GENOMIC DNA]</scope>
    <source>
        <strain evidence="7">JCM 19212</strain>
    </source>
</reference>
<dbReference type="InterPro" id="IPR012334">
    <property type="entry name" value="Pectin_lyas_fold"/>
</dbReference>
<evidence type="ECO:0000259" key="5">
    <source>
        <dbReference type="SMART" id="SM00722"/>
    </source>
</evidence>
<comment type="pathway">
    <text evidence="1">Protein modification; protein ubiquitination.</text>
</comment>
<evidence type="ECO:0000313" key="6">
    <source>
        <dbReference type="EMBL" id="GAA5073247.1"/>
    </source>
</evidence>
<evidence type="ECO:0000256" key="2">
    <source>
        <dbReference type="ARBA" id="ARBA00022737"/>
    </source>
</evidence>
<dbReference type="SMART" id="SM00722">
    <property type="entry name" value="CASH"/>
    <property type="match status" value="2"/>
</dbReference>
<keyword evidence="7" id="KW-1185">Reference proteome</keyword>
<dbReference type="SUPFAM" id="SSF51126">
    <property type="entry name" value="Pectin lyase-like"/>
    <property type="match status" value="1"/>
</dbReference>
<dbReference type="InterPro" id="IPR006626">
    <property type="entry name" value="PbH1"/>
</dbReference>
<dbReference type="PANTHER" id="PTHR22990:SF15">
    <property type="entry name" value="F-BOX ONLY PROTEIN 10"/>
    <property type="match status" value="1"/>
</dbReference>
<dbReference type="InterPro" id="IPR026464">
    <property type="entry name" value="NosD_copper_fam"/>
</dbReference>
<dbReference type="PANTHER" id="PTHR22990">
    <property type="entry name" value="F-BOX ONLY PROTEIN"/>
    <property type="match status" value="1"/>
</dbReference>
<dbReference type="SMART" id="SM00710">
    <property type="entry name" value="PbH1"/>
    <property type="match status" value="9"/>
</dbReference>
<evidence type="ECO:0000256" key="3">
    <source>
        <dbReference type="ARBA" id="ARBA00022786"/>
    </source>
</evidence>
<proteinExistence type="predicted"/>
<dbReference type="InterPro" id="IPR006633">
    <property type="entry name" value="Carb-bd_sugar_hydrolysis-dom"/>
</dbReference>
<comment type="caution">
    <text evidence="6">The sequence shown here is derived from an EMBL/GenBank/DDBJ whole genome shotgun (WGS) entry which is preliminary data.</text>
</comment>
<evidence type="ECO:0000256" key="4">
    <source>
        <dbReference type="SAM" id="SignalP"/>
    </source>
</evidence>
<accession>A0ABP9L8B5</accession>
<dbReference type="Proteomes" id="UP001501083">
    <property type="component" value="Unassembled WGS sequence"/>
</dbReference>
<dbReference type="PROSITE" id="PS51257">
    <property type="entry name" value="PROKAR_LIPOPROTEIN"/>
    <property type="match status" value="1"/>
</dbReference>
<keyword evidence="2" id="KW-0677">Repeat</keyword>
<dbReference type="InterPro" id="IPR051550">
    <property type="entry name" value="SCF-Subunits/Alg-Epimerases"/>
</dbReference>
<feature type="signal peptide" evidence="4">
    <location>
        <begin position="1"/>
        <end position="19"/>
    </location>
</feature>
<organism evidence="6 7">
    <name type="scientific">Lysobacter panacisoli</name>
    <dbReference type="NCBI Taxonomy" id="1255263"/>
    <lineage>
        <taxon>Bacteria</taxon>
        <taxon>Pseudomonadati</taxon>
        <taxon>Pseudomonadota</taxon>
        <taxon>Gammaproteobacteria</taxon>
        <taxon>Lysobacterales</taxon>
        <taxon>Lysobacteraceae</taxon>
        <taxon>Lysobacter</taxon>
    </lineage>
</organism>
<dbReference type="InterPro" id="IPR011050">
    <property type="entry name" value="Pectin_lyase_fold/virulence"/>
</dbReference>
<dbReference type="EMBL" id="BAABKY010000002">
    <property type="protein sequence ID" value="GAA5073247.1"/>
    <property type="molecule type" value="Genomic_DNA"/>
</dbReference>
<gene>
    <name evidence="6" type="ORF">GCM10025759_14190</name>
</gene>
<evidence type="ECO:0000313" key="7">
    <source>
        <dbReference type="Proteomes" id="UP001501083"/>
    </source>
</evidence>
<feature type="domain" description="Carbohydrate-binding/sugar hydrolysis" evidence="5">
    <location>
        <begin position="195"/>
        <end position="354"/>
    </location>
</feature>